<keyword evidence="8" id="KW-0067">ATP-binding</keyword>
<keyword evidence="6" id="KW-0547">Nucleotide-binding</keyword>
<dbReference type="PANTHER" id="PTHR31814">
    <property type="match status" value="1"/>
</dbReference>
<organism evidence="16">
    <name type="scientific">Candida tenuis (strain ATCC 10573 / BCRC 21748 / CBS 615 / JCM 9827 / NBRC 10315 / NRRL Y-1498 / VKM Y-70)</name>
    <name type="common">Yeast</name>
    <name type="synonym">Yamadazyma tenuis</name>
    <dbReference type="NCBI Taxonomy" id="590646"/>
    <lineage>
        <taxon>Eukaryota</taxon>
        <taxon>Fungi</taxon>
        <taxon>Dikarya</taxon>
        <taxon>Ascomycota</taxon>
        <taxon>Saccharomycotina</taxon>
        <taxon>Pichiomycetes</taxon>
        <taxon>Debaryomycetaceae</taxon>
        <taxon>Yamadazyma</taxon>
    </lineage>
</organism>
<evidence type="ECO:0000256" key="4">
    <source>
        <dbReference type="ARBA" id="ARBA00022516"/>
    </source>
</evidence>
<dbReference type="GO" id="GO:0006696">
    <property type="term" value="P:ergosterol biosynthetic process"/>
    <property type="evidence" value="ECO:0007669"/>
    <property type="project" value="TreeGrafter"/>
</dbReference>
<evidence type="ECO:0000259" key="14">
    <source>
        <dbReference type="Pfam" id="PF00288"/>
    </source>
</evidence>
<dbReference type="GO" id="GO:0005524">
    <property type="term" value="F:ATP binding"/>
    <property type="evidence" value="ECO:0007669"/>
    <property type="project" value="UniProtKB-UniRule"/>
</dbReference>
<dbReference type="PIRSF" id="PIRSF017288">
    <property type="entry name" value="PMK_GHMP_euk"/>
    <property type="match status" value="1"/>
</dbReference>
<dbReference type="STRING" id="590646.G3B6D4"/>
<dbReference type="EMBL" id="GL996524">
    <property type="protein sequence ID" value="EGV63439.1"/>
    <property type="molecule type" value="Genomic_DNA"/>
</dbReference>
<dbReference type="EC" id="2.7.4.2" evidence="3 13"/>
<keyword evidence="9 13" id="KW-0752">Steroid biosynthesis</keyword>
<evidence type="ECO:0000256" key="3">
    <source>
        <dbReference type="ARBA" id="ARBA00012958"/>
    </source>
</evidence>
<keyword evidence="7 13" id="KW-0418">Kinase</keyword>
<evidence type="ECO:0000313" key="16">
    <source>
        <dbReference type="Proteomes" id="UP000000707"/>
    </source>
</evidence>
<dbReference type="GO" id="GO:0005777">
    <property type="term" value="C:peroxisome"/>
    <property type="evidence" value="ECO:0007669"/>
    <property type="project" value="TreeGrafter"/>
</dbReference>
<evidence type="ECO:0000256" key="13">
    <source>
        <dbReference type="PIRNR" id="PIRNR017288"/>
    </source>
</evidence>
<dbReference type="OrthoDB" id="10262935at2759"/>
<dbReference type="InterPro" id="IPR006204">
    <property type="entry name" value="GHMP_kinase_N_dom"/>
</dbReference>
<proteinExistence type="inferred from homology"/>
<evidence type="ECO:0000256" key="10">
    <source>
        <dbReference type="ARBA" id="ARBA00023098"/>
    </source>
</evidence>
<dbReference type="SUPFAM" id="SSF54211">
    <property type="entry name" value="Ribosomal protein S5 domain 2-like"/>
    <property type="match status" value="1"/>
</dbReference>
<keyword evidence="10 13" id="KW-0443">Lipid metabolism</keyword>
<dbReference type="Gene3D" id="3.30.230.10">
    <property type="match status" value="1"/>
</dbReference>
<evidence type="ECO:0000256" key="8">
    <source>
        <dbReference type="ARBA" id="ARBA00022840"/>
    </source>
</evidence>
<dbReference type="GO" id="GO:0010142">
    <property type="term" value="P:farnesyl diphosphate biosynthetic process, mevalonate pathway"/>
    <property type="evidence" value="ECO:0007669"/>
    <property type="project" value="TreeGrafter"/>
</dbReference>
<keyword evidence="5 13" id="KW-0808">Transferase</keyword>
<dbReference type="InterPro" id="IPR014721">
    <property type="entry name" value="Ribsml_uS5_D2-typ_fold_subgr"/>
</dbReference>
<keyword evidence="4 13" id="KW-0444">Lipid biosynthesis</keyword>
<dbReference type="Pfam" id="PF00288">
    <property type="entry name" value="GHMP_kinases_N"/>
    <property type="match status" value="1"/>
</dbReference>
<dbReference type="GeneID" id="18248973"/>
<dbReference type="GO" id="GO:0004631">
    <property type="term" value="F:phosphomevalonate kinase activity"/>
    <property type="evidence" value="ECO:0007669"/>
    <property type="project" value="UniProtKB-UniRule"/>
</dbReference>
<name>G3B6D4_CANTC</name>
<evidence type="ECO:0000256" key="5">
    <source>
        <dbReference type="ARBA" id="ARBA00022679"/>
    </source>
</evidence>
<evidence type="ECO:0000256" key="1">
    <source>
        <dbReference type="ARBA" id="ARBA00005017"/>
    </source>
</evidence>
<protein>
    <recommendedName>
        <fullName evidence="3 13">Phosphomevalonate kinase</fullName>
        <ecNumber evidence="3 13">2.7.4.2</ecNumber>
    </recommendedName>
</protein>
<dbReference type="eggNOG" id="KOG4519">
    <property type="taxonomic scope" value="Eukaryota"/>
</dbReference>
<evidence type="ECO:0000256" key="9">
    <source>
        <dbReference type="ARBA" id="ARBA00022955"/>
    </source>
</evidence>
<keyword evidence="16" id="KW-1185">Reference proteome</keyword>
<sequence length="451" mass="49590">MVSAFSSPGKALIAGGYLVLDPVYLSYVTALSARMHSVVRCNRDVAYRRISVSSPQFGGKWIYHIDQDITEINDNNNPFLAAAVEMAMKYTQPSHPFDVDITIFSDAGFHSQQETVVHGSTNGTKRFLYHQKPIADVAKTGLGSSACLTTVVMAAIMSQLGPASANNTNIIHNLAQIAHCRAQGKIGSGFDVATAVYGSIQYQRFVPGLIAPHVQGEAATGLVPLVDSEWDFTHNPCTLPPHVRLLMGDVAGGSETPRMVSKVLQWRKDHPEQSAKVYADLNTANRQFIAALSRLRDLSMSDLSSYMEGIDFFASHSVATLDDYLEDHPDRRIEEEVPYRYFYELMESIKMIREHMKSLTAYTGADIEPMSQTLLLDECRLLPGCFGGVVPGAGGYDAIALLVIDRAIDPIVEQTKNKREFAHVTWLGLHEEANGLVAENPRDYEGLPPSL</sequence>
<dbReference type="InterPro" id="IPR016005">
    <property type="entry name" value="Erg8"/>
</dbReference>
<dbReference type="InterPro" id="IPR020568">
    <property type="entry name" value="Ribosomal_Su5_D2-typ_SF"/>
</dbReference>
<dbReference type="Proteomes" id="UP000000707">
    <property type="component" value="Unassembled WGS sequence"/>
</dbReference>
<evidence type="ECO:0000313" key="15">
    <source>
        <dbReference type="EMBL" id="EGV63439.1"/>
    </source>
</evidence>
<gene>
    <name evidence="15" type="ORF">CANTEDRAFT_123710</name>
</gene>
<dbReference type="HOGENOM" id="CLU_022059_1_0_1"/>
<dbReference type="KEGG" id="cten:18248973"/>
<accession>G3B6D4</accession>
<evidence type="ECO:0000256" key="11">
    <source>
        <dbReference type="ARBA" id="ARBA00023221"/>
    </source>
</evidence>
<feature type="domain" description="GHMP kinase N-terminal" evidence="14">
    <location>
        <begin position="139"/>
        <end position="198"/>
    </location>
</feature>
<comment type="catalytic activity">
    <reaction evidence="12">
        <text>(R)-5-phosphomevalonate + ATP = (R)-5-diphosphomevalonate + ADP</text>
        <dbReference type="Rhea" id="RHEA:16341"/>
        <dbReference type="ChEBI" id="CHEBI:30616"/>
        <dbReference type="ChEBI" id="CHEBI:57557"/>
        <dbReference type="ChEBI" id="CHEBI:58146"/>
        <dbReference type="ChEBI" id="CHEBI:456216"/>
        <dbReference type="EC" id="2.7.4.2"/>
    </reaction>
    <physiologicalReaction direction="left-to-right" evidence="12">
        <dbReference type="Rhea" id="RHEA:16342"/>
    </physiologicalReaction>
</comment>
<dbReference type="AlphaFoldDB" id="G3B6D4"/>
<comment type="pathway">
    <text evidence="1 13">Isoprenoid biosynthesis; isopentenyl diphosphate biosynthesis via mevalonate pathway; isopentenyl diphosphate from (R)-mevalonate: step 2/3.</text>
</comment>
<evidence type="ECO:0000256" key="12">
    <source>
        <dbReference type="ARBA" id="ARBA00029326"/>
    </source>
</evidence>
<keyword evidence="11 13" id="KW-0753">Steroid metabolism</keyword>
<dbReference type="InterPro" id="IPR035102">
    <property type="entry name" value="Phosphomevalonate_kinase"/>
</dbReference>
<evidence type="ECO:0000256" key="2">
    <source>
        <dbReference type="ARBA" id="ARBA00006495"/>
    </source>
</evidence>
<dbReference type="UniPathway" id="UPA00057">
    <property type="reaction ID" value="UER00099"/>
</dbReference>
<reference evidence="15 16" key="1">
    <citation type="journal article" date="2011" name="Proc. Natl. Acad. Sci. U.S.A.">
        <title>Comparative genomics of xylose-fermenting fungi for enhanced biofuel production.</title>
        <authorList>
            <person name="Wohlbach D.J."/>
            <person name="Kuo A."/>
            <person name="Sato T.K."/>
            <person name="Potts K.M."/>
            <person name="Salamov A.A."/>
            <person name="LaButti K.M."/>
            <person name="Sun H."/>
            <person name="Clum A."/>
            <person name="Pangilinan J.L."/>
            <person name="Lindquist E.A."/>
            <person name="Lucas S."/>
            <person name="Lapidus A."/>
            <person name="Jin M."/>
            <person name="Gunawan C."/>
            <person name="Balan V."/>
            <person name="Dale B.E."/>
            <person name="Jeffries T.W."/>
            <person name="Zinkel R."/>
            <person name="Barry K.W."/>
            <person name="Grigoriev I.V."/>
            <person name="Gasch A.P."/>
        </authorList>
    </citation>
    <scope>NUCLEOTIDE SEQUENCE [LARGE SCALE GENOMIC DNA]</scope>
    <source>
        <strain evidence="16">ATCC 10573 / BCRC 21748 / CBS 615 / JCM 9827 / NBRC 10315 / NRRL Y-1498 / VKM Y-70</strain>
    </source>
</reference>
<evidence type="ECO:0000256" key="6">
    <source>
        <dbReference type="ARBA" id="ARBA00022741"/>
    </source>
</evidence>
<dbReference type="GO" id="GO:0019287">
    <property type="term" value="P:isopentenyl diphosphate biosynthetic process, mevalonate pathway"/>
    <property type="evidence" value="ECO:0007669"/>
    <property type="project" value="UniProtKB-UniRule"/>
</dbReference>
<dbReference type="PANTHER" id="PTHR31814:SF2">
    <property type="entry name" value="PHOSPHOMEVALONATE KINASE"/>
    <property type="match status" value="1"/>
</dbReference>
<comment type="similarity">
    <text evidence="2 13">Belongs to the GHMP kinase family. Mevalonate kinase subfamily.</text>
</comment>
<evidence type="ECO:0000256" key="7">
    <source>
        <dbReference type="ARBA" id="ARBA00022777"/>
    </source>
</evidence>